<reference evidence="3" key="1">
    <citation type="submission" date="2025-08" db="UniProtKB">
        <authorList>
            <consortium name="RefSeq"/>
        </authorList>
    </citation>
    <scope>IDENTIFICATION</scope>
</reference>
<organism evidence="2 3">
    <name type="scientific">Ceratotherium simum simum</name>
    <name type="common">Southern white rhinoceros</name>
    <dbReference type="NCBI Taxonomy" id="73337"/>
    <lineage>
        <taxon>Eukaryota</taxon>
        <taxon>Metazoa</taxon>
        <taxon>Chordata</taxon>
        <taxon>Craniata</taxon>
        <taxon>Vertebrata</taxon>
        <taxon>Euteleostomi</taxon>
        <taxon>Mammalia</taxon>
        <taxon>Eutheria</taxon>
        <taxon>Laurasiatheria</taxon>
        <taxon>Perissodactyla</taxon>
        <taxon>Rhinocerotidae</taxon>
        <taxon>Ceratotherium</taxon>
    </lineage>
</organism>
<dbReference type="Pfam" id="PF17705">
    <property type="entry name" value="DUF5551"/>
    <property type="match status" value="1"/>
</dbReference>
<accession>A0ABM1CHG7</accession>
<dbReference type="Proteomes" id="UP000694910">
    <property type="component" value="Unplaced"/>
</dbReference>
<feature type="region of interest" description="Disordered" evidence="1">
    <location>
        <begin position="1"/>
        <end position="32"/>
    </location>
</feature>
<proteinExistence type="predicted"/>
<keyword evidence="2" id="KW-1185">Reference proteome</keyword>
<evidence type="ECO:0000313" key="2">
    <source>
        <dbReference type="Proteomes" id="UP000694910"/>
    </source>
</evidence>
<evidence type="ECO:0000313" key="3">
    <source>
        <dbReference type="RefSeq" id="XP_014638998.1"/>
    </source>
</evidence>
<feature type="region of interest" description="Disordered" evidence="1">
    <location>
        <begin position="55"/>
        <end position="118"/>
    </location>
</feature>
<name>A0ABM1CHG7_CERSS</name>
<evidence type="ECO:0000256" key="1">
    <source>
        <dbReference type="SAM" id="MobiDB-lite"/>
    </source>
</evidence>
<protein>
    <submittedName>
        <fullName evidence="3">Uncharacterized protein</fullName>
    </submittedName>
</protein>
<sequence length="118" mass="13393">MRLTKEVPDFEDSPGQAERGIREGPRPPSELFGKSRRLQSRLRLARWLQRISPSPYKGSWSPAIQAVPEPGPGNWAKSPRLSLGPEGITGGKHGFKFQDRRQKLVRSKKKKPKMTFCK</sequence>
<dbReference type="RefSeq" id="XP_014638998.1">
    <property type="nucleotide sequence ID" value="XM_014783512.1"/>
</dbReference>
<feature type="compositionally biased region" description="Basic residues" evidence="1">
    <location>
        <begin position="103"/>
        <end position="118"/>
    </location>
</feature>
<gene>
    <name evidence="3" type="primary">LOC106801054</name>
</gene>
<dbReference type="InterPro" id="IPR040874">
    <property type="entry name" value="DUF5551"/>
</dbReference>
<dbReference type="GeneID" id="106801054"/>